<dbReference type="Proteomes" id="UP001153332">
    <property type="component" value="Unassembled WGS sequence"/>
</dbReference>
<evidence type="ECO:0000313" key="2">
    <source>
        <dbReference type="Proteomes" id="UP001153332"/>
    </source>
</evidence>
<proteinExistence type="predicted"/>
<organism evidence="1 2">
    <name type="scientific">Lasiodiplodia mahajangana</name>
    <dbReference type="NCBI Taxonomy" id="1108764"/>
    <lineage>
        <taxon>Eukaryota</taxon>
        <taxon>Fungi</taxon>
        <taxon>Dikarya</taxon>
        <taxon>Ascomycota</taxon>
        <taxon>Pezizomycotina</taxon>
        <taxon>Dothideomycetes</taxon>
        <taxon>Dothideomycetes incertae sedis</taxon>
        <taxon>Botryosphaeriales</taxon>
        <taxon>Botryosphaeriaceae</taxon>
        <taxon>Lasiodiplodia</taxon>
    </lineage>
</organism>
<dbReference type="EMBL" id="JAPUUL010000168">
    <property type="protein sequence ID" value="KAJ8132176.1"/>
    <property type="molecule type" value="Genomic_DNA"/>
</dbReference>
<protein>
    <submittedName>
        <fullName evidence="1">Uncharacterized protein</fullName>
    </submittedName>
</protein>
<gene>
    <name evidence="1" type="ORF">O1611_g1446</name>
</gene>
<accession>A0ACC2JXJ1</accession>
<evidence type="ECO:0000313" key="1">
    <source>
        <dbReference type="EMBL" id="KAJ8132176.1"/>
    </source>
</evidence>
<sequence length="387" mass="44476">MRFWLRQDSWGWLGVGSVERDIVHSALKIACDSGHVDFWEIGCRDHFEDNHGSHMMTPYDILDIVSTLMPWAVPTQQEIISAVKKHDKEVLEKALAGQLSCGRRYYFSAAAVAIKFLQETPSSTRSSIRKIILHEDRVSVAWPECHAKGLIPFCLEHPLLYIERRVDLWHTMISQQTVTHFSEVYLISNAYGWPFPDGLSSGISVWLDEAAELSRAGMPAQSFRLVVDGSAAPGKAFEVFQRLQRDAAWQEAIETCANLSLRQMRHSSCWISVHFPEIMRGLASNGSFSFVRCNFSVGDTWDAASIIQENRNIPPDKWGKFWEDPDRKTNRSLYMPDQSFCKTLLQLYYDEEHHWRYLQEDGQQGSDDLDAEQQRCFVQVPYPYVSM</sequence>
<keyword evidence="2" id="KW-1185">Reference proteome</keyword>
<name>A0ACC2JXJ1_9PEZI</name>
<comment type="caution">
    <text evidence="1">The sequence shown here is derived from an EMBL/GenBank/DDBJ whole genome shotgun (WGS) entry which is preliminary data.</text>
</comment>
<reference evidence="1" key="1">
    <citation type="submission" date="2022-12" db="EMBL/GenBank/DDBJ databases">
        <title>Genome Sequence of Lasiodiplodia mahajangana.</title>
        <authorList>
            <person name="Buettner E."/>
        </authorList>
    </citation>
    <scope>NUCLEOTIDE SEQUENCE</scope>
    <source>
        <strain evidence="1">VT137</strain>
    </source>
</reference>